<dbReference type="PANTHER" id="PTHR45632">
    <property type="entry name" value="LD33804P"/>
    <property type="match status" value="1"/>
</dbReference>
<proteinExistence type="predicted"/>
<dbReference type="SUPFAM" id="SSF117281">
    <property type="entry name" value="Kelch motif"/>
    <property type="match status" value="1"/>
</dbReference>
<keyword evidence="2" id="KW-1185">Reference proteome</keyword>
<name>A0A1I3II76_9SPHI</name>
<reference evidence="1 2" key="1">
    <citation type="submission" date="2016-10" db="EMBL/GenBank/DDBJ databases">
        <authorList>
            <person name="de Groot N.N."/>
        </authorList>
    </citation>
    <scope>NUCLEOTIDE SEQUENCE [LARGE SCALE GENOMIC DNA]</scope>
    <source>
        <strain evidence="1 2">RK1</strain>
    </source>
</reference>
<dbReference type="Proteomes" id="UP000198670">
    <property type="component" value="Unassembled WGS sequence"/>
</dbReference>
<dbReference type="InterPro" id="IPR015915">
    <property type="entry name" value="Kelch-typ_b-propeller"/>
</dbReference>
<dbReference type="Gene3D" id="2.120.10.80">
    <property type="entry name" value="Kelch-type beta propeller"/>
    <property type="match status" value="1"/>
</dbReference>
<sequence>MRTVIVVNLLWMSMIYITGKAHPVRLPDFPNSLGIAGAYLGVSNNVVIVAGGSHFNKPQWSGGTKQLLDDIWVLRGNADGGYEWIAMGKLPFRVSNGASATTPQGVICVGGATDTGESDAVFLLTWDTVRQTVRLKELPRLPQPCAYLSAIVSAGRVIVAGGKNTDCPNGMDNWWMLDFQRKPSANWQRLGPLPSSRHGVVLASLAKDGKHYLLLGSGKSGTDYLTDLYRCPIDEKTGAWERLDDMPRAALVAPTVSTDGQVMWVLGGSDGVNITNRLTMRDEYHLNRTILRYDVSTDTWTVVGTLPEGVVSTQALPWKGGVLLVGGELGNAMRSRKVWLYNELITKK</sequence>
<dbReference type="EMBL" id="FOQO01000004">
    <property type="protein sequence ID" value="SFI47641.1"/>
    <property type="molecule type" value="Genomic_DNA"/>
</dbReference>
<evidence type="ECO:0000313" key="2">
    <source>
        <dbReference type="Proteomes" id="UP000198670"/>
    </source>
</evidence>
<dbReference type="AlphaFoldDB" id="A0A1I3II76"/>
<gene>
    <name evidence="1" type="ORF">SAMN05444682_104104</name>
</gene>
<evidence type="ECO:0000313" key="1">
    <source>
        <dbReference type="EMBL" id="SFI47641.1"/>
    </source>
</evidence>
<protein>
    <submittedName>
        <fullName evidence="1">Kelch motif-containing protein</fullName>
    </submittedName>
</protein>
<organism evidence="1 2">
    <name type="scientific">Parapedobacter indicus</name>
    <dbReference type="NCBI Taxonomy" id="1477437"/>
    <lineage>
        <taxon>Bacteria</taxon>
        <taxon>Pseudomonadati</taxon>
        <taxon>Bacteroidota</taxon>
        <taxon>Sphingobacteriia</taxon>
        <taxon>Sphingobacteriales</taxon>
        <taxon>Sphingobacteriaceae</taxon>
        <taxon>Parapedobacter</taxon>
    </lineage>
</organism>
<dbReference type="STRING" id="1477437.SAMN05444682_104104"/>
<accession>A0A1I3II76</accession>